<comment type="caution">
    <text evidence="2">The sequence shown here is derived from an EMBL/GenBank/DDBJ whole genome shotgun (WGS) entry which is preliminary data.</text>
</comment>
<feature type="non-terminal residue" evidence="2">
    <location>
        <position position="1"/>
    </location>
</feature>
<dbReference type="SUPFAM" id="SSF53474">
    <property type="entry name" value="alpha/beta-Hydrolases"/>
    <property type="match status" value="1"/>
</dbReference>
<dbReference type="EMBL" id="CAVNYO010000040">
    <property type="protein sequence ID" value="CAK5263348.1"/>
    <property type="molecule type" value="Genomic_DNA"/>
</dbReference>
<evidence type="ECO:0000256" key="1">
    <source>
        <dbReference type="SAM" id="MobiDB-lite"/>
    </source>
</evidence>
<evidence type="ECO:0000313" key="3">
    <source>
        <dbReference type="Proteomes" id="UP001295794"/>
    </source>
</evidence>
<proteinExistence type="predicted"/>
<dbReference type="Proteomes" id="UP001295794">
    <property type="component" value="Unassembled WGS sequence"/>
</dbReference>
<accession>A0AAD2JUY5</accession>
<sequence>FSRVCNVIECSRGKTTNSKALCVSCWHLLASGMLEATPALALYLHHPHRVSNLVDQSIVRSRAAWWIPIIFTIDHGSNITAVTESGANSVASTRKPSHEPSPNPPRSQNTDQPSRDPAELDIIHTLLANPALADPIRLFPSMQIHYWSNVLNILRRKVGAEVIVTAVPGTGSIESRAEALDQQLQRKARGRGVNFLAHSMGGLDCRHLISHIKPTEYIPLSLTSVSTPHRGSPSWIGARFPPLCLAFLNVVDSPAYANLTTSFLNDVFNPQTPDDTARQVLQLGNPWRARIRTECRDPCLRRARFIDWGRFASAWKKEEKAQAAAATPEEVKDRADNALIRKSTETLSSVVDWLVTKFLFRWRRRARPWTSLRTELLPTSQSCTEK</sequence>
<keyword evidence="3" id="KW-1185">Reference proteome</keyword>
<evidence type="ECO:0000313" key="2">
    <source>
        <dbReference type="EMBL" id="CAK5263348.1"/>
    </source>
</evidence>
<dbReference type="Gene3D" id="3.40.50.1820">
    <property type="entry name" value="alpha/beta hydrolase"/>
    <property type="match status" value="1"/>
</dbReference>
<feature type="region of interest" description="Disordered" evidence="1">
    <location>
        <begin position="86"/>
        <end position="116"/>
    </location>
</feature>
<reference evidence="2" key="1">
    <citation type="submission" date="2023-11" db="EMBL/GenBank/DDBJ databases">
        <authorList>
            <person name="De Vega J J."/>
            <person name="De Vega J J."/>
        </authorList>
    </citation>
    <scope>NUCLEOTIDE SEQUENCE</scope>
</reference>
<name>A0AAD2JUY5_9AGAR</name>
<dbReference type="InterPro" id="IPR029058">
    <property type="entry name" value="AB_hydrolase_fold"/>
</dbReference>
<gene>
    <name evidence="2" type="ORF">MYCIT1_LOCUS2787</name>
</gene>
<dbReference type="AlphaFoldDB" id="A0AAD2JUY5"/>
<organism evidence="2 3">
    <name type="scientific">Mycena citricolor</name>
    <dbReference type="NCBI Taxonomy" id="2018698"/>
    <lineage>
        <taxon>Eukaryota</taxon>
        <taxon>Fungi</taxon>
        <taxon>Dikarya</taxon>
        <taxon>Basidiomycota</taxon>
        <taxon>Agaricomycotina</taxon>
        <taxon>Agaricomycetes</taxon>
        <taxon>Agaricomycetidae</taxon>
        <taxon>Agaricales</taxon>
        <taxon>Marasmiineae</taxon>
        <taxon>Mycenaceae</taxon>
        <taxon>Mycena</taxon>
    </lineage>
</organism>
<protein>
    <submittedName>
        <fullName evidence="2">Uncharacterized protein</fullName>
    </submittedName>
</protein>